<feature type="region of interest" description="Disordered" evidence="1">
    <location>
        <begin position="141"/>
        <end position="251"/>
    </location>
</feature>
<evidence type="ECO:0000256" key="1">
    <source>
        <dbReference type="SAM" id="MobiDB-lite"/>
    </source>
</evidence>
<reference evidence="2" key="1">
    <citation type="submission" date="2022-06" db="EMBL/GenBank/DDBJ databases">
        <title>Uncovering the hologenomic basis of an extraordinary plant invasion.</title>
        <authorList>
            <person name="Bieker V.C."/>
            <person name="Martin M.D."/>
            <person name="Gilbert T."/>
            <person name="Hodgins K."/>
            <person name="Battlay P."/>
            <person name="Petersen B."/>
            <person name="Wilson J."/>
        </authorList>
    </citation>
    <scope>NUCLEOTIDE SEQUENCE</scope>
    <source>
        <strain evidence="2">AA19_3_7</strain>
        <tissue evidence="2">Leaf</tissue>
    </source>
</reference>
<protein>
    <submittedName>
        <fullName evidence="2">Uncharacterized protein</fullName>
    </submittedName>
</protein>
<gene>
    <name evidence="2" type="ORF">M8C21_033580</name>
</gene>
<evidence type="ECO:0000313" key="2">
    <source>
        <dbReference type="EMBL" id="KAI7755959.1"/>
    </source>
</evidence>
<accession>A0AAD5DAP9</accession>
<sequence length="251" mass="28041">MATSSNDPDALGRLPYYKYLYVSNTNVSNFVSVKLCGACNYQIWKTQMICLMEAHDMLGLVDEGSIDSSMKDMAKYESLLKGWIFGSLSEDVLRIVVDSKSSDKAKDVWNTLKRYFNATKSSDDQQDSTTTKTDTNTDLKDKNVVLKEIPTNDKCGNSTESEAKGEATTQTETEEPKISNLLSRKKTMAEIFAEEDINDKDISSADTEAKREDTTQPETKEEDINDKDISSADSEAKREDTTQPEKKGIIS</sequence>
<comment type="caution">
    <text evidence="2">The sequence shown here is derived from an EMBL/GenBank/DDBJ whole genome shotgun (WGS) entry which is preliminary data.</text>
</comment>
<dbReference type="Proteomes" id="UP001206925">
    <property type="component" value="Unassembled WGS sequence"/>
</dbReference>
<dbReference type="PANTHER" id="PTHR47481:SF10">
    <property type="entry name" value="COPIA-LIKE POLYPROTEIN_RETROTRANSPOSON"/>
    <property type="match status" value="1"/>
</dbReference>
<feature type="compositionally biased region" description="Basic and acidic residues" evidence="1">
    <location>
        <begin position="199"/>
        <end position="214"/>
    </location>
</feature>
<dbReference type="EMBL" id="JAMZMK010000675">
    <property type="protein sequence ID" value="KAI7755959.1"/>
    <property type="molecule type" value="Genomic_DNA"/>
</dbReference>
<keyword evidence="3" id="KW-1185">Reference proteome</keyword>
<name>A0AAD5DAP9_AMBAR</name>
<dbReference type="AlphaFoldDB" id="A0AAD5DAP9"/>
<feature type="compositionally biased region" description="Basic and acidic residues" evidence="1">
    <location>
        <begin position="226"/>
        <end position="251"/>
    </location>
</feature>
<organism evidence="2 3">
    <name type="scientific">Ambrosia artemisiifolia</name>
    <name type="common">Common ragweed</name>
    <dbReference type="NCBI Taxonomy" id="4212"/>
    <lineage>
        <taxon>Eukaryota</taxon>
        <taxon>Viridiplantae</taxon>
        <taxon>Streptophyta</taxon>
        <taxon>Embryophyta</taxon>
        <taxon>Tracheophyta</taxon>
        <taxon>Spermatophyta</taxon>
        <taxon>Magnoliopsida</taxon>
        <taxon>eudicotyledons</taxon>
        <taxon>Gunneridae</taxon>
        <taxon>Pentapetalae</taxon>
        <taxon>asterids</taxon>
        <taxon>campanulids</taxon>
        <taxon>Asterales</taxon>
        <taxon>Asteraceae</taxon>
        <taxon>Asteroideae</taxon>
        <taxon>Heliantheae alliance</taxon>
        <taxon>Heliantheae</taxon>
        <taxon>Ambrosia</taxon>
    </lineage>
</organism>
<evidence type="ECO:0000313" key="3">
    <source>
        <dbReference type="Proteomes" id="UP001206925"/>
    </source>
</evidence>
<dbReference type="PANTHER" id="PTHR47481">
    <property type="match status" value="1"/>
</dbReference>
<proteinExistence type="predicted"/>